<name>A0AAD3S338_NEPGR</name>
<evidence type="ECO:0000313" key="2">
    <source>
        <dbReference type="EMBL" id="GMH03550.1"/>
    </source>
</evidence>
<reference evidence="2" key="1">
    <citation type="submission" date="2023-05" db="EMBL/GenBank/DDBJ databases">
        <title>Nepenthes gracilis genome sequencing.</title>
        <authorList>
            <person name="Fukushima K."/>
        </authorList>
    </citation>
    <scope>NUCLEOTIDE SEQUENCE</scope>
    <source>
        <strain evidence="2">SING2019-196</strain>
    </source>
</reference>
<comment type="caution">
    <text evidence="2">The sequence shown here is derived from an EMBL/GenBank/DDBJ whole genome shotgun (WGS) entry which is preliminary data.</text>
</comment>
<evidence type="ECO:0000313" key="3">
    <source>
        <dbReference type="Proteomes" id="UP001279734"/>
    </source>
</evidence>
<keyword evidence="1" id="KW-0732">Signal</keyword>
<dbReference type="Proteomes" id="UP001279734">
    <property type="component" value="Unassembled WGS sequence"/>
</dbReference>
<dbReference type="EMBL" id="BSYO01000004">
    <property type="protein sequence ID" value="GMH03550.1"/>
    <property type="molecule type" value="Genomic_DNA"/>
</dbReference>
<organism evidence="2 3">
    <name type="scientific">Nepenthes gracilis</name>
    <name type="common">Slender pitcher plant</name>
    <dbReference type="NCBI Taxonomy" id="150966"/>
    <lineage>
        <taxon>Eukaryota</taxon>
        <taxon>Viridiplantae</taxon>
        <taxon>Streptophyta</taxon>
        <taxon>Embryophyta</taxon>
        <taxon>Tracheophyta</taxon>
        <taxon>Spermatophyta</taxon>
        <taxon>Magnoliopsida</taxon>
        <taxon>eudicotyledons</taxon>
        <taxon>Gunneridae</taxon>
        <taxon>Pentapetalae</taxon>
        <taxon>Caryophyllales</taxon>
        <taxon>Nepenthaceae</taxon>
        <taxon>Nepenthes</taxon>
    </lineage>
</organism>
<feature type="signal peptide" evidence="1">
    <location>
        <begin position="1"/>
        <end position="16"/>
    </location>
</feature>
<feature type="chain" id="PRO_5042160448" evidence="1">
    <location>
        <begin position="17"/>
        <end position="140"/>
    </location>
</feature>
<protein>
    <submittedName>
        <fullName evidence="2">Uncharacterized protein</fullName>
    </submittedName>
</protein>
<keyword evidence="3" id="KW-1185">Reference proteome</keyword>
<evidence type="ECO:0000256" key="1">
    <source>
        <dbReference type="SAM" id="SignalP"/>
    </source>
</evidence>
<proteinExistence type="predicted"/>
<sequence>MPCGMMLIFALKSSCGNLSLVDEPRKHRCCGRQLDPALMGCKSGVCSSNLHHAGWGYNSCTGGAVDEADADADVASVWCWLYGVFFITFDNVADAARTNVVQKGLLNFGILLWYSAEGILDDDPPLLQEIMILVVLPVLS</sequence>
<dbReference type="AlphaFoldDB" id="A0AAD3S338"/>
<gene>
    <name evidence="2" type="ORF">Nepgr_005389</name>
</gene>
<accession>A0AAD3S338</accession>